<dbReference type="InterPro" id="IPR023271">
    <property type="entry name" value="Aquaporin-like"/>
</dbReference>
<dbReference type="InterPro" id="IPR034294">
    <property type="entry name" value="Aquaporin_transptr"/>
</dbReference>
<comment type="similarity">
    <text evidence="2 8">Belongs to the MIP/aquaporin (TC 1.A.8) family.</text>
</comment>
<dbReference type="PRINTS" id="PR00783">
    <property type="entry name" value="MINTRINSICP"/>
</dbReference>
<evidence type="ECO:0000256" key="1">
    <source>
        <dbReference type="ARBA" id="ARBA00004651"/>
    </source>
</evidence>
<evidence type="ECO:0000256" key="9">
    <source>
        <dbReference type="SAM" id="MobiDB-lite"/>
    </source>
</evidence>
<feature type="transmembrane region" description="Helical" evidence="10">
    <location>
        <begin position="257"/>
        <end position="276"/>
    </location>
</feature>
<keyword evidence="3 8" id="KW-0813">Transport</keyword>
<dbReference type="GO" id="GO:0015250">
    <property type="term" value="F:water channel activity"/>
    <property type="evidence" value="ECO:0007669"/>
    <property type="project" value="TreeGrafter"/>
</dbReference>
<evidence type="ECO:0000313" key="12">
    <source>
        <dbReference type="Proteomes" id="UP000717515"/>
    </source>
</evidence>
<sequence>MADIIHHPQPEPGLTDYNKLYNTSGYNTSNADVHPLAMDHPAPINTSIAGYGPLDYGYGMTPTSATTVNSNNAHMAPFSAPPMGPGSTAAAHAAGGRRSSIRNFFTGGDSSNNARRSTHSLPSTGSTHGNLDTRRRSSIAKFFNPDSNGPSGDQLGRRRSSAYILMGYKPDTDGNEHKGPYADVSRAQAQHMERIREAEKNLHRTHNVDAVPAKQVISQLQRWYVPAIGEFVGTAMFLYLAVGGADAVTRGASEGTAILGVAFAFGMGLMVTAWGFGRISGAHFNPAITLSCLITGNVCVGKAVMYFFCQLLGACLGVAMARGTTPHSEQIGQINYLHNGESIARGFFLEFWLTSILCFVYLMTTEERNKSSFMAPLPIGFTLFSCHLFATRYTNSSINPARAFATSLVSRRFTDEHWIYWFGPFGGGIVAAALYIFFCYFDFDIVTAANKAQLRAEAAAAPGEIVKVDVVSASAASSSLGGLAINPSAETLITARVA</sequence>
<organism evidence="11 12">
    <name type="scientific">Mortierella alpina</name>
    <name type="common">Oleaginous fungus</name>
    <name type="synonym">Mortierella renispora</name>
    <dbReference type="NCBI Taxonomy" id="64518"/>
    <lineage>
        <taxon>Eukaryota</taxon>
        <taxon>Fungi</taxon>
        <taxon>Fungi incertae sedis</taxon>
        <taxon>Mucoromycota</taxon>
        <taxon>Mortierellomycotina</taxon>
        <taxon>Mortierellomycetes</taxon>
        <taxon>Mortierellales</taxon>
        <taxon>Mortierellaceae</taxon>
        <taxon>Mortierella</taxon>
    </lineage>
</organism>
<feature type="compositionally biased region" description="Polar residues" evidence="9">
    <location>
        <begin position="108"/>
        <end position="130"/>
    </location>
</feature>
<evidence type="ECO:0000256" key="8">
    <source>
        <dbReference type="RuleBase" id="RU000477"/>
    </source>
</evidence>
<dbReference type="PANTHER" id="PTHR19139:SF199">
    <property type="entry name" value="MIP17260P"/>
    <property type="match status" value="1"/>
</dbReference>
<feature type="transmembrane region" description="Helical" evidence="10">
    <location>
        <begin position="371"/>
        <end position="390"/>
    </location>
</feature>
<dbReference type="AlphaFoldDB" id="A0A9P8A3Y7"/>
<feature type="region of interest" description="Disordered" evidence="9">
    <location>
        <begin position="81"/>
        <end position="132"/>
    </location>
</feature>
<dbReference type="PANTHER" id="PTHR19139">
    <property type="entry name" value="AQUAPORIN TRANSPORTER"/>
    <property type="match status" value="1"/>
</dbReference>
<evidence type="ECO:0000256" key="6">
    <source>
        <dbReference type="ARBA" id="ARBA00022989"/>
    </source>
</evidence>
<feature type="transmembrane region" description="Helical" evidence="10">
    <location>
        <begin position="223"/>
        <end position="245"/>
    </location>
</feature>
<dbReference type="CDD" id="cd00333">
    <property type="entry name" value="MIP"/>
    <property type="match status" value="1"/>
</dbReference>
<comment type="subcellular location">
    <subcellularLocation>
        <location evidence="1">Cell membrane</location>
        <topology evidence="1">Multi-pass membrane protein</topology>
    </subcellularLocation>
</comment>
<feature type="compositionally biased region" description="Low complexity" evidence="9">
    <location>
        <begin position="86"/>
        <end position="102"/>
    </location>
</feature>
<dbReference type="InterPro" id="IPR022357">
    <property type="entry name" value="MIP_CS"/>
</dbReference>
<feature type="transmembrane region" description="Helical" evidence="10">
    <location>
        <begin position="343"/>
        <end position="364"/>
    </location>
</feature>
<evidence type="ECO:0000256" key="2">
    <source>
        <dbReference type="ARBA" id="ARBA00006175"/>
    </source>
</evidence>
<dbReference type="GO" id="GO:0005886">
    <property type="term" value="C:plasma membrane"/>
    <property type="evidence" value="ECO:0007669"/>
    <property type="project" value="UniProtKB-SubCell"/>
</dbReference>
<dbReference type="InterPro" id="IPR000425">
    <property type="entry name" value="MIP"/>
</dbReference>
<accession>A0A9P8A3Y7</accession>
<evidence type="ECO:0000256" key="7">
    <source>
        <dbReference type="ARBA" id="ARBA00023136"/>
    </source>
</evidence>
<dbReference type="PROSITE" id="PS00221">
    <property type="entry name" value="MIP"/>
    <property type="match status" value="1"/>
</dbReference>
<keyword evidence="7 10" id="KW-0472">Membrane</keyword>
<comment type="caution">
    <text evidence="11">The sequence shown here is derived from an EMBL/GenBank/DDBJ whole genome shotgun (WGS) entry which is preliminary data.</text>
</comment>
<evidence type="ECO:0000256" key="5">
    <source>
        <dbReference type="ARBA" id="ARBA00022692"/>
    </source>
</evidence>
<evidence type="ECO:0000256" key="3">
    <source>
        <dbReference type="ARBA" id="ARBA00022448"/>
    </source>
</evidence>
<evidence type="ECO:0000313" key="11">
    <source>
        <dbReference type="EMBL" id="KAG9322395.1"/>
    </source>
</evidence>
<feature type="transmembrane region" description="Helical" evidence="10">
    <location>
        <begin position="305"/>
        <end position="323"/>
    </location>
</feature>
<evidence type="ECO:0008006" key="13">
    <source>
        <dbReference type="Google" id="ProtNLM"/>
    </source>
</evidence>
<evidence type="ECO:0000256" key="4">
    <source>
        <dbReference type="ARBA" id="ARBA00022475"/>
    </source>
</evidence>
<keyword evidence="6 10" id="KW-1133">Transmembrane helix</keyword>
<reference evidence="11" key="1">
    <citation type="submission" date="2021-07" db="EMBL/GenBank/DDBJ databases">
        <title>Draft genome of Mortierella alpina, strain LL118, isolated from an aspen leaf litter sample.</title>
        <authorList>
            <person name="Yang S."/>
            <person name="Vinatzer B.A."/>
        </authorList>
    </citation>
    <scope>NUCLEOTIDE SEQUENCE</scope>
    <source>
        <strain evidence="11">LL118</strain>
    </source>
</reference>
<proteinExistence type="inferred from homology"/>
<dbReference type="EMBL" id="JAIFTL010000149">
    <property type="protein sequence ID" value="KAG9322395.1"/>
    <property type="molecule type" value="Genomic_DNA"/>
</dbReference>
<dbReference type="SUPFAM" id="SSF81338">
    <property type="entry name" value="Aquaporin-like"/>
    <property type="match status" value="1"/>
</dbReference>
<gene>
    <name evidence="11" type="ORF">KVV02_005278</name>
</gene>
<evidence type="ECO:0000256" key="10">
    <source>
        <dbReference type="SAM" id="Phobius"/>
    </source>
</evidence>
<name>A0A9P8A3Y7_MORAP</name>
<dbReference type="Gene3D" id="1.20.1080.10">
    <property type="entry name" value="Glycerol uptake facilitator protein"/>
    <property type="match status" value="1"/>
</dbReference>
<keyword evidence="4" id="KW-1003">Cell membrane</keyword>
<keyword evidence="5 8" id="KW-0812">Transmembrane</keyword>
<dbReference type="Proteomes" id="UP000717515">
    <property type="component" value="Unassembled WGS sequence"/>
</dbReference>
<feature type="transmembrane region" description="Helical" evidence="10">
    <location>
        <begin position="418"/>
        <end position="441"/>
    </location>
</feature>
<protein>
    <recommendedName>
        <fullName evidence="13">Aquaporin</fullName>
    </recommendedName>
</protein>
<dbReference type="Pfam" id="PF00230">
    <property type="entry name" value="MIP"/>
    <property type="match status" value="1"/>
</dbReference>